<dbReference type="AlphaFoldDB" id="A0A163JMG4"/>
<evidence type="ECO:0000313" key="3">
    <source>
        <dbReference type="Proteomes" id="UP000078561"/>
    </source>
</evidence>
<gene>
    <name evidence="2" type="primary">ABSGL_06074.1 scaffold 7611</name>
</gene>
<dbReference type="Proteomes" id="UP000078561">
    <property type="component" value="Unassembled WGS sequence"/>
</dbReference>
<proteinExistence type="predicted"/>
<evidence type="ECO:0008006" key="4">
    <source>
        <dbReference type="Google" id="ProtNLM"/>
    </source>
</evidence>
<keyword evidence="3" id="KW-1185">Reference proteome</keyword>
<reference evidence="2" key="1">
    <citation type="submission" date="2016-04" db="EMBL/GenBank/DDBJ databases">
        <authorList>
            <person name="Evans L.H."/>
            <person name="Alamgir A."/>
            <person name="Owens N."/>
            <person name="Weber N.D."/>
            <person name="Virtaneva K."/>
            <person name="Barbian K."/>
            <person name="Babar A."/>
            <person name="Rosenke K."/>
        </authorList>
    </citation>
    <scope>NUCLEOTIDE SEQUENCE [LARGE SCALE GENOMIC DNA]</scope>
    <source>
        <strain evidence="2">CBS 101.48</strain>
    </source>
</reference>
<dbReference type="OrthoDB" id="2013972at2759"/>
<name>A0A163JMG4_ABSGL</name>
<evidence type="ECO:0000256" key="1">
    <source>
        <dbReference type="SAM" id="MobiDB-lite"/>
    </source>
</evidence>
<dbReference type="EMBL" id="LT553181">
    <property type="protein sequence ID" value="SAM00393.1"/>
    <property type="molecule type" value="Genomic_DNA"/>
</dbReference>
<evidence type="ECO:0000313" key="2">
    <source>
        <dbReference type="EMBL" id="SAM00393.1"/>
    </source>
</evidence>
<protein>
    <recommendedName>
        <fullName evidence="4">Methyltransferase domain-containing protein</fullName>
    </recommendedName>
</protein>
<feature type="compositionally biased region" description="Pro residues" evidence="1">
    <location>
        <begin position="301"/>
        <end position="310"/>
    </location>
</feature>
<feature type="compositionally biased region" description="Polar residues" evidence="1">
    <location>
        <begin position="281"/>
        <end position="292"/>
    </location>
</feature>
<sequence>MGNHHSQDAVPTAITSHLSNKAKTQLSEQKPGLKHLLTSSLHTKKHTLNVVNEDPYQCPTPSSTLSCRSTSTSLPSMEYTTVNGRKYINTPHSRYFLPCDEDETDRLIVLHFLLKYAFTTNYISPVRALLQGSPPDDRPKVLDIGTGAGTWILEMASEFNETVRDKMTTFGIEFDLCTQLSTILMTIQTKQGGFIDTMQNKITMPLGWGGQLGDLHAHNLELFLRSVNPVYTQESNPTGTGLLTEAAIQHTLTECKKYQSHLNWYAFTARKSPSLSPSPTRLRQQESASSLPYPTEGTLPPSSPPTPPLEPLEWESINSFVTGFVE</sequence>
<dbReference type="InParanoid" id="A0A163JMG4"/>
<dbReference type="InterPro" id="IPR029063">
    <property type="entry name" value="SAM-dependent_MTases_sf"/>
</dbReference>
<organism evidence="2">
    <name type="scientific">Absidia glauca</name>
    <name type="common">Pin mould</name>
    <dbReference type="NCBI Taxonomy" id="4829"/>
    <lineage>
        <taxon>Eukaryota</taxon>
        <taxon>Fungi</taxon>
        <taxon>Fungi incertae sedis</taxon>
        <taxon>Mucoromycota</taxon>
        <taxon>Mucoromycotina</taxon>
        <taxon>Mucoromycetes</taxon>
        <taxon>Mucorales</taxon>
        <taxon>Cunninghamellaceae</taxon>
        <taxon>Absidia</taxon>
    </lineage>
</organism>
<feature type="region of interest" description="Disordered" evidence="1">
    <location>
        <begin position="271"/>
        <end position="312"/>
    </location>
</feature>
<dbReference type="SUPFAM" id="SSF53335">
    <property type="entry name" value="S-adenosyl-L-methionine-dependent methyltransferases"/>
    <property type="match status" value="1"/>
</dbReference>
<dbReference type="STRING" id="4829.A0A163JMG4"/>
<accession>A0A163JMG4</accession>